<dbReference type="InterPro" id="IPR036188">
    <property type="entry name" value="FAD/NAD-bd_sf"/>
</dbReference>
<proteinExistence type="predicted"/>
<dbReference type="Proteomes" id="UP000004931">
    <property type="component" value="Unassembled WGS sequence"/>
</dbReference>
<dbReference type="OrthoDB" id="211690at2"/>
<feature type="domain" description="FAD dependent oxidoreductase" evidence="2">
    <location>
        <begin position="9"/>
        <end position="318"/>
    </location>
</feature>
<evidence type="ECO:0000313" key="4">
    <source>
        <dbReference type="Proteomes" id="UP000004931"/>
    </source>
</evidence>
<evidence type="ECO:0000313" key="3">
    <source>
        <dbReference type="EMBL" id="EAW32799.1"/>
    </source>
</evidence>
<dbReference type="InterPro" id="IPR006076">
    <property type="entry name" value="FAD-dep_OxRdtase"/>
</dbReference>
<organism evidence="3 4">
    <name type="scientific">marine gamma proteobacterium HTCC2143</name>
    <dbReference type="NCBI Taxonomy" id="247633"/>
    <lineage>
        <taxon>Bacteria</taxon>
        <taxon>Pseudomonadati</taxon>
        <taxon>Pseudomonadota</taxon>
        <taxon>Gammaproteobacteria</taxon>
        <taxon>Cellvibrionales</taxon>
        <taxon>Spongiibacteraceae</taxon>
        <taxon>BD1-7 clade</taxon>
    </lineage>
</organism>
<dbReference type="GO" id="GO:0016491">
    <property type="term" value="F:oxidoreductase activity"/>
    <property type="evidence" value="ECO:0007669"/>
    <property type="project" value="UniProtKB-KW"/>
</dbReference>
<keyword evidence="1" id="KW-0560">Oxidoreductase</keyword>
<dbReference type="eggNOG" id="COG0578">
    <property type="taxonomic scope" value="Bacteria"/>
</dbReference>
<dbReference type="SUPFAM" id="SSF51905">
    <property type="entry name" value="FAD/NAD(P)-binding domain"/>
    <property type="match status" value="1"/>
</dbReference>
<dbReference type="STRING" id="247633.GP2143_16126"/>
<dbReference type="Gene3D" id="3.50.50.60">
    <property type="entry name" value="FAD/NAD(P)-binding domain"/>
    <property type="match status" value="1"/>
</dbReference>
<gene>
    <name evidence="3" type="ORF">GP2143_16126</name>
</gene>
<protein>
    <submittedName>
        <fullName evidence="3">Glycerol-3-phosphate dehydrogenase</fullName>
    </submittedName>
</protein>
<accession>A0Y9J5</accession>
<comment type="caution">
    <text evidence="3">The sequence shown here is derived from an EMBL/GenBank/DDBJ whole genome shotgun (WGS) entry which is preliminary data.</text>
</comment>
<dbReference type="Pfam" id="PF01266">
    <property type="entry name" value="DAO"/>
    <property type="match status" value="1"/>
</dbReference>
<name>A0Y9J5_9GAMM</name>
<keyword evidence="4" id="KW-1185">Reference proteome</keyword>
<sequence length="403" mass="44394">MTSTCVNVDIAIIGGGIAGLWLLNRLCNNGYNAVLFEHDSLGNMQTMASQGMIHGGIKYALGGALTGASEAIADMPDHWRRCLRGEGDVDLSDAKVLSEHFYMWSTQSITSKVTSFFASKVTRGRVDAVAKSERPEVFQSDAFRGSLYKLVDLVLDVPSVVSTLVDNYKDRIFSIDWANSQFEKNIDGEVNILSTISADKKIDISAQRFVFTAGAGNEQLCQMLDIKKPAMQRRPLKQVLVKHHYPFPLYAHCMGTNPSPRITISSHQCKDGKNVWYLGGDLATNGVNQTDDVLISTAKKELADLFPWLDFSECEWATLYIDRAEPQQGGLIKPDKAFAETAASCGNVIISWPTKLTLAPNMADEVAHLLDKDNVRPTAQPLDQALSSLKKPTISIPCWETLF</sequence>
<dbReference type="Gene3D" id="3.30.9.10">
    <property type="entry name" value="D-Amino Acid Oxidase, subunit A, domain 2"/>
    <property type="match status" value="1"/>
</dbReference>
<dbReference type="EMBL" id="AAVT01000001">
    <property type="protein sequence ID" value="EAW32799.1"/>
    <property type="molecule type" value="Genomic_DNA"/>
</dbReference>
<evidence type="ECO:0000256" key="1">
    <source>
        <dbReference type="ARBA" id="ARBA00023002"/>
    </source>
</evidence>
<reference evidence="3 4" key="1">
    <citation type="journal article" date="2010" name="J. Bacteriol.">
        <title>Genome sequence of the oligotrophic marine Gammaproteobacterium HTCC2143, isolated from the Oregon Coast.</title>
        <authorList>
            <person name="Oh H.M."/>
            <person name="Kang I."/>
            <person name="Ferriera S."/>
            <person name="Giovannoni S.J."/>
            <person name="Cho J.C."/>
        </authorList>
    </citation>
    <scope>NUCLEOTIDE SEQUENCE [LARGE SCALE GENOMIC DNA]</scope>
    <source>
        <strain evidence="3 4">HTCC2143</strain>
    </source>
</reference>
<evidence type="ECO:0000259" key="2">
    <source>
        <dbReference type="Pfam" id="PF01266"/>
    </source>
</evidence>
<dbReference type="AlphaFoldDB" id="A0Y9J5"/>